<sequence>MFVFFLFGLLVAVLFALGAYTGVSGRMLGKPWRFVAAGVFVAFFGSVAIGALDVVVKIAFPYLNDGVGIVNGMISGVVYSFAGALFGAAVVVKSNALRSRDLMIFSSIKERVENIDKMLQACDKEERGGVVSIFIREYREMRDFARREGIEIDAD</sequence>
<feature type="transmembrane region" description="Helical" evidence="1">
    <location>
        <begin position="68"/>
        <end position="92"/>
    </location>
</feature>
<evidence type="ECO:0000313" key="3">
    <source>
        <dbReference type="Proteomes" id="UP000541636"/>
    </source>
</evidence>
<dbReference type="EMBL" id="JAAZQD010000001">
    <property type="protein sequence ID" value="NKZ37612.1"/>
    <property type="molecule type" value="Genomic_DNA"/>
</dbReference>
<dbReference type="AlphaFoldDB" id="A0A846ZIC3"/>
<protein>
    <submittedName>
        <fullName evidence="2">Uncharacterized protein</fullName>
    </submittedName>
</protein>
<dbReference type="Proteomes" id="UP000541636">
    <property type="component" value="Unassembled WGS sequence"/>
</dbReference>
<keyword evidence="1" id="KW-1133">Transmembrane helix</keyword>
<reference evidence="2 3" key="1">
    <citation type="journal article" date="2017" name="Int. J. Syst. Evol. Microbiol.">
        <title>Oleiagrimonas citrea sp. nov., a marine bacterium isolated from tidal flat sediment and emended description of the genus Oleiagrimonas Fang et al. 2015 and Oleiagrimonas soli.</title>
        <authorList>
            <person name="Yang S.H."/>
            <person name="Seo H.S."/>
            <person name="Seong C.N."/>
            <person name="Kwon K.K."/>
        </authorList>
    </citation>
    <scope>NUCLEOTIDE SEQUENCE [LARGE SCALE GENOMIC DNA]</scope>
    <source>
        <strain evidence="2 3">MEBiC09124</strain>
    </source>
</reference>
<accession>A0A846ZIC3</accession>
<keyword evidence="3" id="KW-1185">Reference proteome</keyword>
<organism evidence="2 3">
    <name type="scientific">Oleiagrimonas citrea</name>
    <dbReference type="NCBI Taxonomy" id="1665687"/>
    <lineage>
        <taxon>Bacteria</taxon>
        <taxon>Pseudomonadati</taxon>
        <taxon>Pseudomonadota</taxon>
        <taxon>Gammaproteobacteria</taxon>
        <taxon>Lysobacterales</taxon>
        <taxon>Rhodanobacteraceae</taxon>
        <taxon>Oleiagrimonas</taxon>
    </lineage>
</organism>
<keyword evidence="1" id="KW-0812">Transmembrane</keyword>
<dbReference type="RefSeq" id="WP_168608201.1">
    <property type="nucleotide sequence ID" value="NZ_JAAZQD010000001.1"/>
</dbReference>
<name>A0A846ZIC3_9GAMM</name>
<proteinExistence type="predicted"/>
<comment type="caution">
    <text evidence="2">The sequence shown here is derived from an EMBL/GenBank/DDBJ whole genome shotgun (WGS) entry which is preliminary data.</text>
</comment>
<evidence type="ECO:0000256" key="1">
    <source>
        <dbReference type="SAM" id="Phobius"/>
    </source>
</evidence>
<evidence type="ECO:0000313" key="2">
    <source>
        <dbReference type="EMBL" id="NKZ37612.1"/>
    </source>
</evidence>
<gene>
    <name evidence="2" type="ORF">HF690_01430</name>
</gene>
<feature type="transmembrane region" description="Helical" evidence="1">
    <location>
        <begin position="34"/>
        <end position="56"/>
    </location>
</feature>
<keyword evidence="1" id="KW-0472">Membrane</keyword>